<gene>
    <name evidence="3" type="ORF">R3Q15_09385</name>
</gene>
<proteinExistence type="predicted"/>
<evidence type="ECO:0000259" key="2">
    <source>
        <dbReference type="PROSITE" id="PS50943"/>
    </source>
</evidence>
<dbReference type="InterPro" id="IPR010982">
    <property type="entry name" value="Lambda_DNA-bd_dom_sf"/>
</dbReference>
<comment type="caution">
    <text evidence="3">The sequence shown here is derived from an EMBL/GenBank/DDBJ whole genome shotgun (WGS) entry which is preliminary data.</text>
</comment>
<protein>
    <submittedName>
        <fullName evidence="3">Helix-turn-helix transcriptional regulator</fullName>
    </submittedName>
</protein>
<feature type="region of interest" description="Disordered" evidence="1">
    <location>
        <begin position="124"/>
        <end position="155"/>
    </location>
</feature>
<sequence>MSNETQRRGRSVTLGPVGETVMRNITYHRTLRKLSIAALADLVTRQGHRLTRQALSEVELGNRRVDVDDLVALARALDISPATLLMPLTRDHDDTVEVIGDASAPAEVVWSWLTAEVPLDYRPGYGHTPEGEADINEFRRDSHPSWSRSNHSEAG</sequence>
<dbReference type="AlphaFoldDB" id="A0AAE4U0Q5"/>
<evidence type="ECO:0000256" key="1">
    <source>
        <dbReference type="SAM" id="MobiDB-lite"/>
    </source>
</evidence>
<dbReference type="Gene3D" id="1.10.260.40">
    <property type="entry name" value="lambda repressor-like DNA-binding domains"/>
    <property type="match status" value="1"/>
</dbReference>
<name>A0AAE4U0Q5_9ACTN</name>
<dbReference type="GO" id="GO:0003677">
    <property type="term" value="F:DNA binding"/>
    <property type="evidence" value="ECO:0007669"/>
    <property type="project" value="InterPro"/>
</dbReference>
<dbReference type="Pfam" id="PF01381">
    <property type="entry name" value="HTH_3"/>
    <property type="match status" value="1"/>
</dbReference>
<reference evidence="3" key="1">
    <citation type="submission" date="2023-10" db="EMBL/GenBank/DDBJ databases">
        <title>Development of a sustainable strategy for remediation of hydrocarbon-contaminated territories based on the waste exchange concept.</title>
        <authorList>
            <person name="Krivoruchko A."/>
        </authorList>
    </citation>
    <scope>NUCLEOTIDE SEQUENCE</scope>
    <source>
        <strain evidence="3">IEGM 1279</strain>
    </source>
</reference>
<dbReference type="InterPro" id="IPR001387">
    <property type="entry name" value="Cro/C1-type_HTH"/>
</dbReference>
<evidence type="ECO:0000313" key="3">
    <source>
        <dbReference type="EMBL" id="MDV6312094.1"/>
    </source>
</evidence>
<dbReference type="EMBL" id="JAWLKH010000007">
    <property type="protein sequence ID" value="MDV6312094.1"/>
    <property type="molecule type" value="Genomic_DNA"/>
</dbReference>
<evidence type="ECO:0000313" key="4">
    <source>
        <dbReference type="Proteomes" id="UP001185922"/>
    </source>
</evidence>
<dbReference type="SMART" id="SM00530">
    <property type="entry name" value="HTH_XRE"/>
    <property type="match status" value="1"/>
</dbReference>
<dbReference type="Proteomes" id="UP001185922">
    <property type="component" value="Unassembled WGS sequence"/>
</dbReference>
<feature type="domain" description="HTH cro/C1-type" evidence="2">
    <location>
        <begin position="50"/>
        <end position="84"/>
    </location>
</feature>
<organism evidence="3 4">
    <name type="scientific">Gordonia amicalis</name>
    <dbReference type="NCBI Taxonomy" id="89053"/>
    <lineage>
        <taxon>Bacteria</taxon>
        <taxon>Bacillati</taxon>
        <taxon>Actinomycetota</taxon>
        <taxon>Actinomycetes</taxon>
        <taxon>Mycobacteriales</taxon>
        <taxon>Gordoniaceae</taxon>
        <taxon>Gordonia</taxon>
    </lineage>
</organism>
<dbReference type="RefSeq" id="WP_317510279.1">
    <property type="nucleotide sequence ID" value="NZ_JAWLKH010000007.1"/>
</dbReference>
<dbReference type="SUPFAM" id="SSF47413">
    <property type="entry name" value="lambda repressor-like DNA-binding domains"/>
    <property type="match status" value="1"/>
</dbReference>
<dbReference type="PROSITE" id="PS50943">
    <property type="entry name" value="HTH_CROC1"/>
    <property type="match status" value="1"/>
</dbReference>
<accession>A0AAE4U0Q5</accession>